<evidence type="ECO:0000259" key="3">
    <source>
        <dbReference type="PROSITE" id="PS51186"/>
    </source>
</evidence>
<dbReference type="InterPro" id="IPR016181">
    <property type="entry name" value="Acyl_CoA_acyltransferase"/>
</dbReference>
<dbReference type="InterPro" id="IPR000182">
    <property type="entry name" value="GNAT_dom"/>
</dbReference>
<dbReference type="RefSeq" id="WP_380136527.1">
    <property type="nucleotide sequence ID" value="NZ_JBHTFY010000001.1"/>
</dbReference>
<dbReference type="PROSITE" id="PS51186">
    <property type="entry name" value="GNAT"/>
    <property type="match status" value="1"/>
</dbReference>
<organism evidence="4 5">
    <name type="scientific">Dactylosporangium darangshiense</name>
    <dbReference type="NCBI Taxonomy" id="579108"/>
    <lineage>
        <taxon>Bacteria</taxon>
        <taxon>Bacillati</taxon>
        <taxon>Actinomycetota</taxon>
        <taxon>Actinomycetes</taxon>
        <taxon>Micromonosporales</taxon>
        <taxon>Micromonosporaceae</taxon>
        <taxon>Dactylosporangium</taxon>
    </lineage>
</organism>
<dbReference type="Gene3D" id="3.40.630.30">
    <property type="match status" value="1"/>
</dbReference>
<feature type="domain" description="N-acetyltransferase" evidence="3">
    <location>
        <begin position="1"/>
        <end position="149"/>
    </location>
</feature>
<dbReference type="Proteomes" id="UP001500620">
    <property type="component" value="Unassembled WGS sequence"/>
</dbReference>
<protein>
    <recommendedName>
        <fullName evidence="3">N-acetyltransferase domain-containing protein</fullName>
    </recommendedName>
</protein>
<evidence type="ECO:0000256" key="1">
    <source>
        <dbReference type="ARBA" id="ARBA00022679"/>
    </source>
</evidence>
<evidence type="ECO:0000313" key="5">
    <source>
        <dbReference type="Proteomes" id="UP001500620"/>
    </source>
</evidence>
<evidence type="ECO:0000313" key="4">
    <source>
        <dbReference type="EMBL" id="GAA4246573.1"/>
    </source>
</evidence>
<gene>
    <name evidence="4" type="ORF">GCM10022255_018360</name>
</gene>
<comment type="caution">
    <text evidence="4">The sequence shown here is derived from an EMBL/GenBank/DDBJ whole genome shotgun (WGS) entry which is preliminary data.</text>
</comment>
<accession>A0ABP8D346</accession>
<evidence type="ECO:0000256" key="2">
    <source>
        <dbReference type="ARBA" id="ARBA00023315"/>
    </source>
</evidence>
<dbReference type="EMBL" id="BAABAT010000003">
    <property type="protein sequence ID" value="GAA4246573.1"/>
    <property type="molecule type" value="Genomic_DNA"/>
</dbReference>
<dbReference type="PANTHER" id="PTHR43072">
    <property type="entry name" value="N-ACETYLTRANSFERASE"/>
    <property type="match status" value="1"/>
</dbReference>
<keyword evidence="1" id="KW-0808">Transferase</keyword>
<reference evidence="5" key="1">
    <citation type="journal article" date="2019" name="Int. J. Syst. Evol. Microbiol.">
        <title>The Global Catalogue of Microorganisms (GCM) 10K type strain sequencing project: providing services to taxonomists for standard genome sequencing and annotation.</title>
        <authorList>
            <consortium name="The Broad Institute Genomics Platform"/>
            <consortium name="The Broad Institute Genome Sequencing Center for Infectious Disease"/>
            <person name="Wu L."/>
            <person name="Ma J."/>
        </authorList>
    </citation>
    <scope>NUCLEOTIDE SEQUENCE [LARGE SCALE GENOMIC DNA]</scope>
    <source>
        <strain evidence="5">JCM 17441</strain>
    </source>
</reference>
<dbReference type="CDD" id="cd04301">
    <property type="entry name" value="NAT_SF"/>
    <property type="match status" value="1"/>
</dbReference>
<sequence length="149" mass="16280">MSQAELDALLPALKREYAQDELRAGRGTPEAVHAQVEDLFARLLPDGVDSPGQLLFVGVDGDGAVVGRIWLGLPDERRPQAWVYDIEVDPAHRRRGYARAMLLAAEEVVRARGVTRLGLNVFGHNPGAQALYESLGYAAMSVQMSKELT</sequence>
<name>A0ABP8D346_9ACTN</name>
<keyword evidence="2" id="KW-0012">Acyltransferase</keyword>
<dbReference type="Pfam" id="PF00583">
    <property type="entry name" value="Acetyltransf_1"/>
    <property type="match status" value="1"/>
</dbReference>
<keyword evidence="5" id="KW-1185">Reference proteome</keyword>
<proteinExistence type="predicted"/>
<dbReference type="PANTHER" id="PTHR43072:SF51">
    <property type="entry name" value="ABC SUPERFAMILY TRANSPORT PROTEIN"/>
    <property type="match status" value="1"/>
</dbReference>
<dbReference type="SUPFAM" id="SSF55729">
    <property type="entry name" value="Acyl-CoA N-acyltransferases (Nat)"/>
    <property type="match status" value="1"/>
</dbReference>